<organism evidence="1 2">
    <name type="scientific">Pluteus cervinus</name>
    <dbReference type="NCBI Taxonomy" id="181527"/>
    <lineage>
        <taxon>Eukaryota</taxon>
        <taxon>Fungi</taxon>
        <taxon>Dikarya</taxon>
        <taxon>Basidiomycota</taxon>
        <taxon>Agaricomycotina</taxon>
        <taxon>Agaricomycetes</taxon>
        <taxon>Agaricomycetidae</taxon>
        <taxon>Agaricales</taxon>
        <taxon>Pluteineae</taxon>
        <taxon>Pluteaceae</taxon>
        <taxon>Pluteus</taxon>
    </lineage>
</organism>
<reference evidence="1 2" key="1">
    <citation type="journal article" date="2019" name="Nat. Ecol. Evol.">
        <title>Megaphylogeny resolves global patterns of mushroom evolution.</title>
        <authorList>
            <person name="Varga T."/>
            <person name="Krizsan K."/>
            <person name="Foldi C."/>
            <person name="Dima B."/>
            <person name="Sanchez-Garcia M."/>
            <person name="Sanchez-Ramirez S."/>
            <person name="Szollosi G.J."/>
            <person name="Szarkandi J.G."/>
            <person name="Papp V."/>
            <person name="Albert L."/>
            <person name="Andreopoulos W."/>
            <person name="Angelini C."/>
            <person name="Antonin V."/>
            <person name="Barry K.W."/>
            <person name="Bougher N.L."/>
            <person name="Buchanan P."/>
            <person name="Buyck B."/>
            <person name="Bense V."/>
            <person name="Catcheside P."/>
            <person name="Chovatia M."/>
            <person name="Cooper J."/>
            <person name="Damon W."/>
            <person name="Desjardin D."/>
            <person name="Finy P."/>
            <person name="Geml J."/>
            <person name="Haridas S."/>
            <person name="Hughes K."/>
            <person name="Justo A."/>
            <person name="Karasinski D."/>
            <person name="Kautmanova I."/>
            <person name="Kiss B."/>
            <person name="Kocsube S."/>
            <person name="Kotiranta H."/>
            <person name="LaButti K.M."/>
            <person name="Lechner B.E."/>
            <person name="Liimatainen K."/>
            <person name="Lipzen A."/>
            <person name="Lukacs Z."/>
            <person name="Mihaltcheva S."/>
            <person name="Morgado L.N."/>
            <person name="Niskanen T."/>
            <person name="Noordeloos M.E."/>
            <person name="Ohm R.A."/>
            <person name="Ortiz-Santana B."/>
            <person name="Ovrebo C."/>
            <person name="Racz N."/>
            <person name="Riley R."/>
            <person name="Savchenko A."/>
            <person name="Shiryaev A."/>
            <person name="Soop K."/>
            <person name="Spirin V."/>
            <person name="Szebenyi C."/>
            <person name="Tomsovsky M."/>
            <person name="Tulloss R.E."/>
            <person name="Uehling J."/>
            <person name="Grigoriev I.V."/>
            <person name="Vagvolgyi C."/>
            <person name="Papp T."/>
            <person name="Martin F.M."/>
            <person name="Miettinen O."/>
            <person name="Hibbett D.S."/>
            <person name="Nagy L.G."/>
        </authorList>
    </citation>
    <scope>NUCLEOTIDE SEQUENCE [LARGE SCALE GENOMIC DNA]</scope>
    <source>
        <strain evidence="1 2">NL-1719</strain>
    </source>
</reference>
<dbReference type="EMBL" id="ML209374">
    <property type="protein sequence ID" value="TFK58425.1"/>
    <property type="molecule type" value="Genomic_DNA"/>
</dbReference>
<dbReference type="Proteomes" id="UP000308600">
    <property type="component" value="Unassembled WGS sequence"/>
</dbReference>
<gene>
    <name evidence="1" type="ORF">BDN72DRAFT_865943</name>
</gene>
<sequence>DSVIEQVLKFESGIRKKIEPAYNTYANICLIEAPSPPSRHFAVQFASIFPLLSLKALNLQAGWDEDFAEKVQHIGMTYDGLEVLRIKYITDFEIDGEEPEDEDEDEDKDSEKVNAEDLADELAHPWESPSWFAMLSAFPSLRVFYLNTPLLLTREMDEIRYVRKWTEHMPNIERVYIYHGYDWKYHFQADINSQGDAVVLVKEGSNWNRMHIPAAGGPIFQQDPLIQSLLDRDSEEFGPHEDMSNGLFSPEDYDNDLKEWGSSDEEEDEEEDS</sequence>
<name>A0ACD2ZY87_9AGAR</name>
<feature type="non-terminal residue" evidence="1">
    <location>
        <position position="1"/>
    </location>
</feature>
<accession>A0ACD2ZY87</accession>
<evidence type="ECO:0000313" key="1">
    <source>
        <dbReference type="EMBL" id="TFK58425.1"/>
    </source>
</evidence>
<proteinExistence type="predicted"/>
<keyword evidence="2" id="KW-1185">Reference proteome</keyword>
<protein>
    <submittedName>
        <fullName evidence="1">Uncharacterized protein</fullName>
    </submittedName>
</protein>
<evidence type="ECO:0000313" key="2">
    <source>
        <dbReference type="Proteomes" id="UP000308600"/>
    </source>
</evidence>